<reference evidence="1 2" key="1">
    <citation type="submission" date="2020-08" db="EMBL/GenBank/DDBJ databases">
        <title>Genomic Encyclopedia of Type Strains, Phase IV (KMG-IV): sequencing the most valuable type-strain genomes for metagenomic binning, comparative biology and taxonomic classification.</title>
        <authorList>
            <person name="Goeker M."/>
        </authorList>
    </citation>
    <scope>NUCLEOTIDE SEQUENCE [LARGE SCALE GENOMIC DNA]</scope>
    <source>
        <strain evidence="1 2">DSM 29007</strain>
    </source>
</reference>
<gene>
    <name evidence="1" type="ORF">HNQ61_003968</name>
</gene>
<dbReference type="Proteomes" id="UP000582837">
    <property type="component" value="Unassembled WGS sequence"/>
</dbReference>
<dbReference type="EMBL" id="JACHIA010000014">
    <property type="protein sequence ID" value="MBB6072306.1"/>
    <property type="molecule type" value="Genomic_DNA"/>
</dbReference>
<organism evidence="1 2">
    <name type="scientific">Longimicrobium terrae</name>
    <dbReference type="NCBI Taxonomy" id="1639882"/>
    <lineage>
        <taxon>Bacteria</taxon>
        <taxon>Pseudomonadati</taxon>
        <taxon>Gemmatimonadota</taxon>
        <taxon>Longimicrobiia</taxon>
        <taxon>Longimicrobiales</taxon>
        <taxon>Longimicrobiaceae</taxon>
        <taxon>Longimicrobium</taxon>
    </lineage>
</organism>
<evidence type="ECO:0000313" key="2">
    <source>
        <dbReference type="Proteomes" id="UP000582837"/>
    </source>
</evidence>
<dbReference type="RefSeq" id="WP_170036467.1">
    <property type="nucleotide sequence ID" value="NZ_JABDTL010000002.1"/>
</dbReference>
<accession>A0A841H307</accession>
<protein>
    <submittedName>
        <fullName evidence="1">Uncharacterized protein</fullName>
    </submittedName>
</protein>
<keyword evidence="2" id="KW-1185">Reference proteome</keyword>
<proteinExistence type="predicted"/>
<evidence type="ECO:0000313" key="1">
    <source>
        <dbReference type="EMBL" id="MBB6072306.1"/>
    </source>
</evidence>
<name>A0A841H307_9BACT</name>
<dbReference type="AlphaFoldDB" id="A0A841H307"/>
<comment type="caution">
    <text evidence="1">The sequence shown here is derived from an EMBL/GenBank/DDBJ whole genome shotgun (WGS) entry which is preliminary data.</text>
</comment>
<sequence length="63" mass="6673">MRADLKLSLDDLQVSTFAPEADGTYASVLAVTGRIGCVSVGRVCITKEFGGGDTCETGPYYYC</sequence>